<dbReference type="PROSITE" id="PS51820">
    <property type="entry name" value="PA14"/>
    <property type="match status" value="1"/>
</dbReference>
<reference evidence="11 12" key="1">
    <citation type="journal article" date="2011" name="Proc. Natl. Acad. Sci. U.S.A.">
        <title>Genome and transcriptome analyses of the mountain pine beetle-fungal symbiont Grosmannia clavigera, a lodgepole pine pathogen.</title>
        <authorList>
            <person name="DiGuistini S."/>
            <person name="Wang Y."/>
            <person name="Liao N.Y."/>
            <person name="Taylor G."/>
            <person name="Tanguay P."/>
            <person name="Feau N."/>
            <person name="Henrissat B."/>
            <person name="Chan S.K."/>
            <person name="Hesse-Orce U."/>
            <person name="Alamouti S.M."/>
            <person name="Tsui C.K.M."/>
            <person name="Docking R.T."/>
            <person name="Levasseur A."/>
            <person name="Haridas S."/>
            <person name="Robertson G."/>
            <person name="Birol I."/>
            <person name="Holt R.A."/>
            <person name="Marra M.A."/>
            <person name="Hamelin R.C."/>
            <person name="Hirst M."/>
            <person name="Jones S.J.M."/>
            <person name="Bohlmann J."/>
            <person name="Breuil C."/>
        </authorList>
    </citation>
    <scope>NUCLEOTIDE SEQUENCE [LARGE SCALE GENOMIC DNA]</scope>
    <source>
        <strain evidence="12">kw1407 / UAMH 11150</strain>
    </source>
</reference>
<dbReference type="InterPro" id="IPR002772">
    <property type="entry name" value="Glyco_hydro_3_C"/>
</dbReference>
<dbReference type="AlphaFoldDB" id="F0XJ64"/>
<evidence type="ECO:0000256" key="7">
    <source>
        <dbReference type="ARBA" id="ARBA00023277"/>
    </source>
</evidence>
<dbReference type="PANTHER" id="PTHR42715">
    <property type="entry name" value="BETA-GLUCOSIDASE"/>
    <property type="match status" value="1"/>
</dbReference>
<keyword evidence="8" id="KW-0326">Glycosidase</keyword>
<comment type="pathway">
    <text evidence="2">Glycan metabolism; cellulose degradation.</text>
</comment>
<evidence type="ECO:0000256" key="4">
    <source>
        <dbReference type="ARBA" id="ARBA00012744"/>
    </source>
</evidence>
<evidence type="ECO:0000313" key="11">
    <source>
        <dbReference type="EMBL" id="EFX02203.1"/>
    </source>
</evidence>
<dbReference type="Pfam" id="PF07691">
    <property type="entry name" value="PA14"/>
    <property type="match status" value="1"/>
</dbReference>
<evidence type="ECO:0000256" key="2">
    <source>
        <dbReference type="ARBA" id="ARBA00004987"/>
    </source>
</evidence>
<dbReference type="InterPro" id="IPR037524">
    <property type="entry name" value="PA14/GLEYA"/>
</dbReference>
<dbReference type="InterPro" id="IPR011658">
    <property type="entry name" value="PA14_dom"/>
</dbReference>
<evidence type="ECO:0000259" key="10">
    <source>
        <dbReference type="PROSITE" id="PS51820"/>
    </source>
</evidence>
<protein>
    <recommendedName>
        <fullName evidence="4">beta-glucosidase</fullName>
        <ecNumber evidence="4">3.2.1.21</ecNumber>
    </recommendedName>
</protein>
<evidence type="ECO:0000313" key="12">
    <source>
        <dbReference type="Proteomes" id="UP000007796"/>
    </source>
</evidence>
<dbReference type="InterPro" id="IPR017853">
    <property type="entry name" value="GH"/>
</dbReference>
<dbReference type="HOGENOM" id="CLU_004542_4_0_1"/>
<keyword evidence="5" id="KW-0378">Hydrolase</keyword>
<gene>
    <name evidence="11" type="ORF">CMQ_2252</name>
</gene>
<dbReference type="InterPro" id="IPR050288">
    <property type="entry name" value="Cellulose_deg_GH3"/>
</dbReference>
<dbReference type="InterPro" id="IPR001764">
    <property type="entry name" value="Glyco_hydro_3_N"/>
</dbReference>
<dbReference type="Pfam" id="PF14310">
    <property type="entry name" value="Fn3-like"/>
    <property type="match status" value="1"/>
</dbReference>
<evidence type="ECO:0000256" key="3">
    <source>
        <dbReference type="ARBA" id="ARBA00005336"/>
    </source>
</evidence>
<evidence type="ECO:0000256" key="6">
    <source>
        <dbReference type="ARBA" id="ARBA00023180"/>
    </source>
</evidence>
<dbReference type="Pfam" id="PF01915">
    <property type="entry name" value="Glyco_hydro_3_C"/>
    <property type="match status" value="1"/>
</dbReference>
<evidence type="ECO:0000256" key="9">
    <source>
        <dbReference type="ARBA" id="ARBA00023326"/>
    </source>
</evidence>
<dbReference type="Proteomes" id="UP000007796">
    <property type="component" value="Unassembled WGS sequence"/>
</dbReference>
<dbReference type="Gene3D" id="2.60.40.10">
    <property type="entry name" value="Immunoglobulins"/>
    <property type="match status" value="1"/>
</dbReference>
<dbReference type="InterPro" id="IPR036881">
    <property type="entry name" value="Glyco_hydro_3_C_sf"/>
</dbReference>
<dbReference type="Gene3D" id="3.40.50.1700">
    <property type="entry name" value="Glycoside hydrolase family 3 C-terminal domain"/>
    <property type="match status" value="1"/>
</dbReference>
<dbReference type="InterPro" id="IPR036962">
    <property type="entry name" value="Glyco_hydro_3_N_sf"/>
</dbReference>
<dbReference type="SUPFAM" id="SSF51445">
    <property type="entry name" value="(Trans)glycosidases"/>
    <property type="match status" value="1"/>
</dbReference>
<dbReference type="GeneID" id="25975221"/>
<dbReference type="SMART" id="SM01217">
    <property type="entry name" value="Fn3_like"/>
    <property type="match status" value="1"/>
</dbReference>
<dbReference type="EC" id="3.2.1.21" evidence="4"/>
<dbReference type="RefSeq" id="XP_014171685.1">
    <property type="nucleotide sequence ID" value="XM_014316210.1"/>
</dbReference>
<keyword evidence="7" id="KW-0119">Carbohydrate metabolism</keyword>
<organism evidence="12">
    <name type="scientific">Grosmannia clavigera (strain kw1407 / UAMH 11150)</name>
    <name type="common">Blue stain fungus</name>
    <name type="synonym">Graphiocladiella clavigera</name>
    <dbReference type="NCBI Taxonomy" id="655863"/>
    <lineage>
        <taxon>Eukaryota</taxon>
        <taxon>Fungi</taxon>
        <taxon>Dikarya</taxon>
        <taxon>Ascomycota</taxon>
        <taxon>Pezizomycotina</taxon>
        <taxon>Sordariomycetes</taxon>
        <taxon>Sordariomycetidae</taxon>
        <taxon>Ophiostomatales</taxon>
        <taxon>Ophiostomataceae</taxon>
        <taxon>Leptographium</taxon>
    </lineage>
</organism>
<dbReference type="GO" id="GO:0008422">
    <property type="term" value="F:beta-glucosidase activity"/>
    <property type="evidence" value="ECO:0007669"/>
    <property type="project" value="UniProtKB-EC"/>
</dbReference>
<evidence type="ECO:0000256" key="8">
    <source>
        <dbReference type="ARBA" id="ARBA00023295"/>
    </source>
</evidence>
<keyword evidence="6" id="KW-0325">Glycoprotein</keyword>
<dbReference type="InterPro" id="IPR013783">
    <property type="entry name" value="Ig-like_fold"/>
</dbReference>
<dbReference type="OrthoDB" id="47059at2759"/>
<dbReference type="PANTHER" id="PTHR42715:SF10">
    <property type="entry name" value="BETA-GLUCOSIDASE"/>
    <property type="match status" value="1"/>
</dbReference>
<dbReference type="InParanoid" id="F0XJ64"/>
<comment type="similarity">
    <text evidence="3">Belongs to the glycosyl hydrolase 3 family.</text>
</comment>
<dbReference type="STRING" id="655863.F0XJ64"/>
<keyword evidence="12" id="KW-1185">Reference proteome</keyword>
<dbReference type="PRINTS" id="PR00133">
    <property type="entry name" value="GLHYDRLASE3"/>
</dbReference>
<dbReference type="Gene3D" id="3.20.20.300">
    <property type="entry name" value="Glycoside hydrolase, family 3, N-terminal domain"/>
    <property type="match status" value="1"/>
</dbReference>
<comment type="catalytic activity">
    <reaction evidence="1">
        <text>Hydrolysis of terminal, non-reducing beta-D-glucosyl residues with release of beta-D-glucose.</text>
        <dbReference type="EC" id="3.2.1.21"/>
    </reaction>
</comment>
<dbReference type="GO" id="GO:0000272">
    <property type="term" value="P:polysaccharide catabolic process"/>
    <property type="evidence" value="ECO:0007669"/>
    <property type="project" value="UniProtKB-KW"/>
</dbReference>
<dbReference type="SUPFAM" id="SSF52279">
    <property type="entry name" value="Beta-D-glucan exohydrolase, C-terminal domain"/>
    <property type="match status" value="1"/>
</dbReference>
<dbReference type="eggNOG" id="ENOG502SJ0X">
    <property type="taxonomic scope" value="Eukaryota"/>
</dbReference>
<accession>F0XJ64</accession>
<evidence type="ECO:0000256" key="5">
    <source>
        <dbReference type="ARBA" id="ARBA00022801"/>
    </source>
</evidence>
<feature type="domain" description="PA14" evidence="10">
    <location>
        <begin position="325"/>
        <end position="497"/>
    </location>
</feature>
<dbReference type="InterPro" id="IPR026891">
    <property type="entry name" value="Fn3-like"/>
</dbReference>
<proteinExistence type="inferred from homology"/>
<dbReference type="EMBL" id="GL629782">
    <property type="protein sequence ID" value="EFX02203.1"/>
    <property type="molecule type" value="Genomic_DNA"/>
</dbReference>
<dbReference type="Gene3D" id="2.60.120.380">
    <property type="match status" value="1"/>
</dbReference>
<name>F0XJ64_GROCL</name>
<dbReference type="Pfam" id="PF00933">
    <property type="entry name" value="Glyco_hydro_3"/>
    <property type="match status" value="1"/>
</dbReference>
<keyword evidence="9" id="KW-0624">Polysaccharide degradation</keyword>
<sequence>MAADKDMDQAHIQRLLAALTLEEKCFLVAGKNMWETASVPRLGIASIKTTDGPAGVRGATWTDGTHTTYIPCGIALAATFDGDLVERVGQVLGAETRSKGAHVLLAPTMNSSRSPLGGRNFENWGEDPLLTGVLAAHYIRGVQTVPAGGRGVGACMKHYVANDMETRRFNMDEAIDTRTLHEIYLRPFGHVLRRSDTTPWTAMAAYPRINGAHADASRPLLDDVLRRAWHFDRLVMSDWGGLNDTVDSLVAGTDLEMPGPPIRYGQPLLAAVQAGRVTEHQLDQSVRRVLELVARAGALQTEKAEAQSPEQDADLPAFRQTARDAATGGIVLLQNDNDTLPLDMRRLGRLAVIGPNAATPTTGGSGSASVNPYYVTTPLGALTEAAQKVDSAVEIVHAPGILTNAQTGQARLFVDGMLVIDNAGWTEAGGSFMNCGSANKLATLSLQAGQSYRFRVDNVVVPPPLPPHDNTLFHTLSGLRVGLQRRIDEDGLLAAAVEAARSADAVVLVLGHNNDTEKEGVDRTSLALPRRSDELVAAMAHALHEKDAFSHTHTPFVVVVQSACAVAMPWAGHVPAIIQAWYQGQENGNALADVLLGRVSPSGRLPVTFPRRLADHGSDRWFPGDVAADRAVYGEGVLVGYRWFDAHQIEPLWPFGFDLSYSSFRLDRVAVSGSIAADRAAHLSATVTNTGGRDAAHVVQVYIAPSPAIAAAGLDVAPRTLAAFAKIAVPAGQARSVSIALDRHAVEWFDVAAARPDLPHDIGGAWRVDPGVYTCYVGSSSRHFDAEVSVVVE</sequence>
<evidence type="ECO:0000256" key="1">
    <source>
        <dbReference type="ARBA" id="ARBA00000448"/>
    </source>
</evidence>